<sequence length="704" mass="79961">YNGLSKTRTSQAGLTSTMEMLDMQIEGISKMSDKVVDGVAETVNFPRHIEGMIEVGKVLSHAAIAVLTGNITLLVDDIVSFAYAAKHCKAECKRLSEQAKIARDSAKDLLKKLTEAPKEIEDKNFASALKAFSIVLEDARAVVKQHAEAKYGLKIFYARKFAAEFQDIEERLDQACHRLNFAISIRHFVDNQEYEETHRTWHEEDRIAFAKLNTMVKESLEEIRRYKIPTDVPSQLVLVGTKIPAVELLNLQPFKTDRLFTATYHTTDFDKKPKDAKVVIKVTMAREKMSDEKSKFALEVAYLQKLASCPNIINLIGITSLGDNLSLILEYCENGDLRSFIASEALKDDWGKKRSISLGIARGILHKYINSTNILLDAHFQAKITNFRKARWAKVDSVMLIETFEEQIRWDAPERLGDQKATFTEKCDVYSYGVVFYEIVSEEFPWQGLQLDAVYKYREEGRELTLPSNTPSAISAIYTHCTMTSPDDRFTTSEIIEHLEAIRPEELEITLPMTARYLPISDEEDESSQEITKVADSSQEITKVADSSQEIMKIAEDYHQKRDYVSAFEKFEQVQNDIPRALFRLGEYYYYGRGVDVDVQKAVQYFERAVEGGDGDAIDMMGYLHLKGNEVLPKDRTKAVKLFISAVEKGTPYGMYHLGVCYMKGLGGLKKDMEESKKLVLRAARLGNAEAQEFARQNQWDLLG</sequence>
<keyword evidence="2" id="KW-1185">Reference proteome</keyword>
<dbReference type="EMBL" id="CAJVPT010005330">
    <property type="protein sequence ID" value="CAG8519121.1"/>
    <property type="molecule type" value="Genomic_DNA"/>
</dbReference>
<comment type="caution">
    <text evidence="1">The sequence shown here is derived from an EMBL/GenBank/DDBJ whole genome shotgun (WGS) entry which is preliminary data.</text>
</comment>
<reference evidence="1" key="1">
    <citation type="submission" date="2021-06" db="EMBL/GenBank/DDBJ databases">
        <authorList>
            <person name="Kallberg Y."/>
            <person name="Tangrot J."/>
            <person name="Rosling A."/>
        </authorList>
    </citation>
    <scope>NUCLEOTIDE SEQUENCE</scope>
    <source>
        <strain evidence="1">CL356</strain>
    </source>
</reference>
<gene>
    <name evidence="1" type="ORF">ACOLOM_LOCUS3574</name>
</gene>
<name>A0ACA9LA41_9GLOM</name>
<evidence type="ECO:0000313" key="1">
    <source>
        <dbReference type="EMBL" id="CAG8519121.1"/>
    </source>
</evidence>
<protein>
    <submittedName>
        <fullName evidence="1">5726_t:CDS:1</fullName>
    </submittedName>
</protein>
<accession>A0ACA9LA41</accession>
<proteinExistence type="predicted"/>
<organism evidence="1 2">
    <name type="scientific">Acaulospora colombiana</name>
    <dbReference type="NCBI Taxonomy" id="27376"/>
    <lineage>
        <taxon>Eukaryota</taxon>
        <taxon>Fungi</taxon>
        <taxon>Fungi incertae sedis</taxon>
        <taxon>Mucoromycota</taxon>
        <taxon>Glomeromycotina</taxon>
        <taxon>Glomeromycetes</taxon>
        <taxon>Diversisporales</taxon>
        <taxon>Acaulosporaceae</taxon>
        <taxon>Acaulospora</taxon>
    </lineage>
</organism>
<evidence type="ECO:0000313" key="2">
    <source>
        <dbReference type="Proteomes" id="UP000789525"/>
    </source>
</evidence>
<feature type="non-terminal residue" evidence="1">
    <location>
        <position position="1"/>
    </location>
</feature>
<dbReference type="Proteomes" id="UP000789525">
    <property type="component" value="Unassembled WGS sequence"/>
</dbReference>